<evidence type="ECO:0000256" key="11">
    <source>
        <dbReference type="ARBA" id="ARBA00023277"/>
    </source>
</evidence>
<feature type="active site" description="Proton acceptor" evidence="12">
    <location>
        <position position="261"/>
    </location>
</feature>
<keyword evidence="10 12" id="KW-0630">Potassium</keyword>
<keyword evidence="4 12" id="KW-0808">Transferase</keyword>
<dbReference type="EMBL" id="JBHSCN010000005">
    <property type="protein sequence ID" value="MFC4243420.1"/>
    <property type="molecule type" value="Genomic_DNA"/>
</dbReference>
<dbReference type="Pfam" id="PF00294">
    <property type="entry name" value="PfkB"/>
    <property type="match status" value="1"/>
</dbReference>
<feature type="binding site" evidence="12">
    <location>
        <begin position="228"/>
        <end position="233"/>
    </location>
    <ligand>
        <name>ATP</name>
        <dbReference type="ChEBI" id="CHEBI:30616"/>
    </ligand>
</feature>
<sequence>MSGTRSAARVIVVGSVNEDYLVRVSDPPLPGETVIANSILRQPGGKGANQAVAAARLGVQVALIAAVGDDAAGRGMIRALEGEGVATSEIEVISNVDTGLAFVAVQESGENSITVVPGANLALGAERVRASVRRLASEGRRSIVVVQAELPTDVIRAALITGWEAGARCVLNLAPYRELGDEVLYVCDPLIVNESEASSLVGYRVADVHQAARAAHELGSRSQSVVITLGARGAYWAAQSGSGHVAVATRPDVVDTTGAGDALVGALAAALANGSTLEAAVEMGVAAGTFAVTSPGAQTSYATRADLVVRG</sequence>
<dbReference type="PANTHER" id="PTHR10584">
    <property type="entry name" value="SUGAR KINASE"/>
    <property type="match status" value="1"/>
</dbReference>
<reference evidence="15" key="1">
    <citation type="journal article" date="2019" name="Int. J. Syst. Evol. Microbiol.">
        <title>The Global Catalogue of Microorganisms (GCM) 10K type strain sequencing project: providing services to taxonomists for standard genome sequencing and annotation.</title>
        <authorList>
            <consortium name="The Broad Institute Genomics Platform"/>
            <consortium name="The Broad Institute Genome Sequencing Center for Infectious Disease"/>
            <person name="Wu L."/>
            <person name="Ma J."/>
        </authorList>
    </citation>
    <scope>NUCLEOTIDE SEQUENCE [LARGE SCALE GENOMIC DNA]</scope>
    <source>
        <strain evidence="15">CGMCC 1.10363</strain>
    </source>
</reference>
<feature type="binding site" evidence="12">
    <location>
        <begin position="45"/>
        <end position="49"/>
    </location>
    <ligand>
        <name>substrate</name>
    </ligand>
</feature>
<dbReference type="InterPro" id="IPR011611">
    <property type="entry name" value="PfkB_dom"/>
</dbReference>
<dbReference type="InterPro" id="IPR011877">
    <property type="entry name" value="Ribokinase"/>
</dbReference>
<evidence type="ECO:0000256" key="10">
    <source>
        <dbReference type="ARBA" id="ARBA00022958"/>
    </source>
</evidence>
<comment type="pathway">
    <text evidence="12">Carbohydrate metabolism; D-ribose degradation; D-ribose 5-phosphate from beta-D-ribopyranose: step 2/2.</text>
</comment>
<comment type="similarity">
    <text evidence="1">Belongs to the carbohydrate kinase pfkB family.</text>
</comment>
<feature type="binding site" evidence="12">
    <location>
        <position position="255"/>
    </location>
    <ligand>
        <name>K(+)</name>
        <dbReference type="ChEBI" id="CHEBI:29103"/>
    </ligand>
</feature>
<dbReference type="PRINTS" id="PR00990">
    <property type="entry name" value="RIBOKINASE"/>
</dbReference>
<accession>A0ABV8Q4X1</accession>
<evidence type="ECO:0000256" key="4">
    <source>
        <dbReference type="ARBA" id="ARBA00022679"/>
    </source>
</evidence>
<evidence type="ECO:0000256" key="7">
    <source>
        <dbReference type="ARBA" id="ARBA00022777"/>
    </source>
</evidence>
<comment type="cofactor">
    <cofactor evidence="12">
        <name>Mg(2+)</name>
        <dbReference type="ChEBI" id="CHEBI:18420"/>
    </cofactor>
    <text evidence="12">Requires a divalent cation, most likely magnesium in vivo, as an electrophilic catalyst to aid phosphoryl group transfer. It is the chelate of the metal and the nucleotide that is the actual substrate.</text>
</comment>
<dbReference type="PROSITE" id="PS00584">
    <property type="entry name" value="PFKB_KINASES_2"/>
    <property type="match status" value="1"/>
</dbReference>
<evidence type="ECO:0000313" key="15">
    <source>
        <dbReference type="Proteomes" id="UP001595900"/>
    </source>
</evidence>
<feature type="binding site" evidence="12">
    <location>
        <position position="291"/>
    </location>
    <ligand>
        <name>K(+)</name>
        <dbReference type="ChEBI" id="CHEBI:29103"/>
    </ligand>
</feature>
<protein>
    <recommendedName>
        <fullName evidence="3 12">Ribokinase</fullName>
        <shortName evidence="12">RK</shortName>
        <ecNumber evidence="2 12">2.7.1.15</ecNumber>
    </recommendedName>
</protein>
<feature type="binding site" evidence="12">
    <location>
        <position position="294"/>
    </location>
    <ligand>
        <name>K(+)</name>
        <dbReference type="ChEBI" id="CHEBI:29103"/>
    </ligand>
</feature>
<evidence type="ECO:0000256" key="6">
    <source>
        <dbReference type="ARBA" id="ARBA00022741"/>
    </source>
</evidence>
<feature type="binding site" evidence="12">
    <location>
        <position position="300"/>
    </location>
    <ligand>
        <name>K(+)</name>
        <dbReference type="ChEBI" id="CHEBI:29103"/>
    </ligand>
</feature>
<comment type="subcellular location">
    <subcellularLocation>
        <location evidence="12">Cytoplasm</location>
    </subcellularLocation>
</comment>
<keyword evidence="5 12" id="KW-0479">Metal-binding</keyword>
<comment type="caution">
    <text evidence="12">Lacks conserved residue(s) required for the propagation of feature annotation.</text>
</comment>
<feature type="domain" description="Carbohydrate kinase PfkB" evidence="13">
    <location>
        <begin position="8"/>
        <end position="302"/>
    </location>
</feature>
<dbReference type="SUPFAM" id="SSF53613">
    <property type="entry name" value="Ribokinase-like"/>
    <property type="match status" value="1"/>
</dbReference>
<comment type="subunit">
    <text evidence="12">Homodimer.</text>
</comment>
<dbReference type="PANTHER" id="PTHR10584:SF166">
    <property type="entry name" value="RIBOKINASE"/>
    <property type="match status" value="1"/>
</dbReference>
<gene>
    <name evidence="12" type="primary">rbsK</name>
    <name evidence="14" type="ORF">ACFOYW_08545</name>
</gene>
<evidence type="ECO:0000256" key="5">
    <source>
        <dbReference type="ARBA" id="ARBA00022723"/>
    </source>
</evidence>
<keyword evidence="9 12" id="KW-0460">Magnesium</keyword>
<dbReference type="EC" id="2.7.1.15" evidence="2 12"/>
<feature type="binding site" evidence="12">
    <location>
        <position position="261"/>
    </location>
    <ligand>
        <name>substrate</name>
    </ligand>
</feature>
<dbReference type="RefSeq" id="WP_390228456.1">
    <property type="nucleotide sequence ID" value="NZ_JBHSCN010000005.1"/>
</dbReference>
<feature type="binding site" evidence="12">
    <location>
        <position position="296"/>
    </location>
    <ligand>
        <name>K(+)</name>
        <dbReference type="ChEBI" id="CHEBI:29103"/>
    </ligand>
</feature>
<evidence type="ECO:0000256" key="8">
    <source>
        <dbReference type="ARBA" id="ARBA00022840"/>
    </source>
</evidence>
<evidence type="ECO:0000256" key="3">
    <source>
        <dbReference type="ARBA" id="ARBA00016943"/>
    </source>
</evidence>
<dbReference type="GO" id="GO:0004747">
    <property type="term" value="F:ribokinase activity"/>
    <property type="evidence" value="ECO:0007669"/>
    <property type="project" value="UniProtKB-EC"/>
</dbReference>
<comment type="caution">
    <text evidence="14">The sequence shown here is derived from an EMBL/GenBank/DDBJ whole genome shotgun (WGS) entry which is preliminary data.</text>
</comment>
<dbReference type="HAMAP" id="MF_01987">
    <property type="entry name" value="Ribokinase"/>
    <property type="match status" value="1"/>
</dbReference>
<dbReference type="Proteomes" id="UP001595900">
    <property type="component" value="Unassembled WGS sequence"/>
</dbReference>
<keyword evidence="11 12" id="KW-0119">Carbohydrate metabolism</keyword>
<comment type="activity regulation">
    <text evidence="12">Activated by a monovalent cation that binds near, but not in, the active site. The most likely occupant of the site in vivo is potassium. Ion binding induces a conformational change that may alter substrate affinity.</text>
</comment>
<proteinExistence type="inferred from homology"/>
<keyword evidence="6 12" id="KW-0547">Nucleotide-binding</keyword>
<keyword evidence="8 12" id="KW-0067">ATP-binding</keyword>
<evidence type="ECO:0000256" key="1">
    <source>
        <dbReference type="ARBA" id="ARBA00005380"/>
    </source>
</evidence>
<keyword evidence="7 12" id="KW-0418">Kinase</keyword>
<comment type="catalytic activity">
    <reaction evidence="12">
        <text>D-ribose + ATP = D-ribose 5-phosphate + ADP + H(+)</text>
        <dbReference type="Rhea" id="RHEA:13697"/>
        <dbReference type="ChEBI" id="CHEBI:15378"/>
        <dbReference type="ChEBI" id="CHEBI:30616"/>
        <dbReference type="ChEBI" id="CHEBI:47013"/>
        <dbReference type="ChEBI" id="CHEBI:78346"/>
        <dbReference type="ChEBI" id="CHEBI:456216"/>
        <dbReference type="EC" id="2.7.1.15"/>
    </reaction>
</comment>
<feature type="binding site" evidence="12">
    <location>
        <position position="193"/>
    </location>
    <ligand>
        <name>ATP</name>
        <dbReference type="ChEBI" id="CHEBI:30616"/>
    </ligand>
</feature>
<organism evidence="14 15">
    <name type="scientific">Gryllotalpicola reticulitermitis</name>
    <dbReference type="NCBI Taxonomy" id="1184153"/>
    <lineage>
        <taxon>Bacteria</taxon>
        <taxon>Bacillati</taxon>
        <taxon>Actinomycetota</taxon>
        <taxon>Actinomycetes</taxon>
        <taxon>Micrococcales</taxon>
        <taxon>Microbacteriaceae</taxon>
        <taxon>Gryllotalpicola</taxon>
    </lineage>
</organism>
<dbReference type="Gene3D" id="3.40.1190.20">
    <property type="match status" value="1"/>
</dbReference>
<keyword evidence="12" id="KW-0963">Cytoplasm</keyword>
<name>A0ABV8Q4X1_9MICO</name>
<evidence type="ECO:0000313" key="14">
    <source>
        <dbReference type="EMBL" id="MFC4243420.1"/>
    </source>
</evidence>
<feature type="binding site" evidence="12">
    <location>
        <position position="149"/>
    </location>
    <ligand>
        <name>substrate</name>
    </ligand>
</feature>
<keyword evidence="15" id="KW-1185">Reference proteome</keyword>
<dbReference type="InterPro" id="IPR002139">
    <property type="entry name" value="Ribo/fructo_kinase"/>
</dbReference>
<comment type="similarity">
    <text evidence="12">Belongs to the carbohydrate kinase PfkB family. Ribokinase subfamily.</text>
</comment>
<evidence type="ECO:0000259" key="13">
    <source>
        <dbReference type="Pfam" id="PF00294"/>
    </source>
</evidence>
<evidence type="ECO:0000256" key="9">
    <source>
        <dbReference type="ARBA" id="ARBA00022842"/>
    </source>
</evidence>
<dbReference type="InterPro" id="IPR029056">
    <property type="entry name" value="Ribokinase-like"/>
</dbReference>
<feature type="binding site" evidence="12">
    <location>
        <begin position="17"/>
        <end position="19"/>
    </location>
    <ligand>
        <name>substrate</name>
    </ligand>
</feature>
<feature type="binding site" evidence="12">
    <location>
        <begin position="260"/>
        <end position="261"/>
    </location>
    <ligand>
        <name>ATP</name>
        <dbReference type="ChEBI" id="CHEBI:30616"/>
    </ligand>
</feature>
<dbReference type="InterPro" id="IPR002173">
    <property type="entry name" value="Carboh/pur_kinase_PfkB_CS"/>
</dbReference>
<evidence type="ECO:0000256" key="2">
    <source>
        <dbReference type="ARBA" id="ARBA00012035"/>
    </source>
</evidence>
<feature type="binding site" evidence="12">
    <location>
        <position position="257"/>
    </location>
    <ligand>
        <name>K(+)</name>
        <dbReference type="ChEBI" id="CHEBI:29103"/>
    </ligand>
</feature>
<comment type="function">
    <text evidence="12">Catalyzes the phosphorylation of ribose at O-5 in a reaction requiring ATP and magnesium. The resulting D-ribose-5-phosphate can then be used either for sythesis of nucleotides, histidine, and tryptophan, or as a component of the pentose phosphate pathway.</text>
</comment>
<evidence type="ECO:0000256" key="12">
    <source>
        <dbReference type="HAMAP-Rule" id="MF_01987"/>
    </source>
</evidence>
<dbReference type="CDD" id="cd01174">
    <property type="entry name" value="ribokinase"/>
    <property type="match status" value="1"/>
</dbReference>